<keyword evidence="5 7" id="KW-1133">Transmembrane helix</keyword>
<dbReference type="Proteomes" id="UP001185015">
    <property type="component" value="Unassembled WGS sequence"/>
</dbReference>
<feature type="transmembrane region" description="Helical" evidence="7">
    <location>
        <begin position="42"/>
        <end position="61"/>
    </location>
</feature>
<feature type="transmembrane region" description="Helical" evidence="7">
    <location>
        <begin position="12"/>
        <end position="36"/>
    </location>
</feature>
<organism evidence="8 9">
    <name type="scientific">Methanococcoides alaskense</name>
    <dbReference type="NCBI Taxonomy" id="325778"/>
    <lineage>
        <taxon>Archaea</taxon>
        <taxon>Methanobacteriati</taxon>
        <taxon>Methanobacteriota</taxon>
        <taxon>Stenosarchaea group</taxon>
        <taxon>Methanomicrobia</taxon>
        <taxon>Methanosarcinales</taxon>
        <taxon>Methanosarcinaceae</taxon>
        <taxon>Methanococcoides</taxon>
    </lineage>
</organism>
<evidence type="ECO:0000256" key="7">
    <source>
        <dbReference type="SAM" id="Phobius"/>
    </source>
</evidence>
<comment type="subcellular location">
    <subcellularLocation>
        <location evidence="1">Cell membrane</location>
        <topology evidence="1">Multi-pass membrane protein</topology>
    </subcellularLocation>
</comment>
<dbReference type="PANTHER" id="PTHR30561:SF0">
    <property type="entry name" value="GUANIDINIUM EXPORTER"/>
    <property type="match status" value="1"/>
</dbReference>
<evidence type="ECO:0000313" key="8">
    <source>
        <dbReference type="EMBL" id="MDR6223757.1"/>
    </source>
</evidence>
<keyword evidence="6 7" id="KW-0472">Membrane</keyword>
<keyword evidence="2" id="KW-0813">Transport</keyword>
<evidence type="ECO:0000256" key="3">
    <source>
        <dbReference type="ARBA" id="ARBA00022475"/>
    </source>
</evidence>
<dbReference type="GO" id="GO:0022857">
    <property type="term" value="F:transmembrane transporter activity"/>
    <property type="evidence" value="ECO:0007669"/>
    <property type="project" value="InterPro"/>
</dbReference>
<evidence type="ECO:0000256" key="4">
    <source>
        <dbReference type="ARBA" id="ARBA00022692"/>
    </source>
</evidence>
<evidence type="ECO:0000256" key="5">
    <source>
        <dbReference type="ARBA" id="ARBA00022989"/>
    </source>
</evidence>
<evidence type="ECO:0000256" key="1">
    <source>
        <dbReference type="ARBA" id="ARBA00004651"/>
    </source>
</evidence>
<keyword evidence="4 7" id="KW-0812">Transmembrane</keyword>
<evidence type="ECO:0000313" key="9">
    <source>
        <dbReference type="Proteomes" id="UP001185015"/>
    </source>
</evidence>
<dbReference type="Gene3D" id="1.10.3730.20">
    <property type="match status" value="1"/>
</dbReference>
<dbReference type="InterPro" id="IPR037185">
    <property type="entry name" value="EmrE-like"/>
</dbReference>
<dbReference type="Pfam" id="PF00893">
    <property type="entry name" value="Multi_Drug_Res"/>
    <property type="match status" value="1"/>
</dbReference>
<gene>
    <name evidence="8" type="ORF">J2750_002233</name>
</gene>
<dbReference type="PANTHER" id="PTHR30561">
    <property type="entry name" value="SMR FAMILY PROTON-DEPENDENT DRUG EFFLUX TRANSPORTER SUGE"/>
    <property type="match status" value="1"/>
</dbReference>
<proteinExistence type="predicted"/>
<sequence length="64" mass="6791">MSFLEKALRVIPVGAGYAVWTGIGILGTTLLGIFLFNESMDIVRLVCISLIAIGIMGLKVLGPQ</sequence>
<comment type="caution">
    <text evidence="8">The sequence shown here is derived from an EMBL/GenBank/DDBJ whole genome shotgun (WGS) entry which is preliminary data.</text>
</comment>
<protein>
    <submittedName>
        <fullName evidence="8">Multidrug transporter EmrE-like cation transporter</fullName>
    </submittedName>
</protein>
<evidence type="ECO:0000256" key="2">
    <source>
        <dbReference type="ARBA" id="ARBA00022448"/>
    </source>
</evidence>
<accession>A0AA90U185</accession>
<evidence type="ECO:0000256" key="6">
    <source>
        <dbReference type="ARBA" id="ARBA00023136"/>
    </source>
</evidence>
<dbReference type="AlphaFoldDB" id="A0AA90U185"/>
<keyword evidence="3" id="KW-1003">Cell membrane</keyword>
<name>A0AA90U185_9EURY</name>
<dbReference type="SUPFAM" id="SSF103481">
    <property type="entry name" value="Multidrug resistance efflux transporter EmrE"/>
    <property type="match status" value="1"/>
</dbReference>
<dbReference type="InterPro" id="IPR000390">
    <property type="entry name" value="Small_drug/metabolite_transptr"/>
</dbReference>
<reference evidence="8 9" key="1">
    <citation type="submission" date="2023-07" db="EMBL/GenBank/DDBJ databases">
        <title>Genomic Encyclopedia of Type Strains, Phase IV (KMG-IV): sequencing the most valuable type-strain genomes for metagenomic binning, comparative biology and taxonomic classification.</title>
        <authorList>
            <person name="Goeker M."/>
        </authorList>
    </citation>
    <scope>NUCLEOTIDE SEQUENCE [LARGE SCALE GENOMIC DNA]</scope>
    <source>
        <strain evidence="8 9">DSM 17273</strain>
    </source>
</reference>
<dbReference type="EMBL" id="JAVDQI010000011">
    <property type="protein sequence ID" value="MDR6223757.1"/>
    <property type="molecule type" value="Genomic_DNA"/>
</dbReference>
<keyword evidence="9" id="KW-1185">Reference proteome</keyword>
<dbReference type="GO" id="GO:0005886">
    <property type="term" value="C:plasma membrane"/>
    <property type="evidence" value="ECO:0007669"/>
    <property type="project" value="UniProtKB-SubCell"/>
</dbReference>
<dbReference type="InterPro" id="IPR045324">
    <property type="entry name" value="Small_multidrug_res"/>
</dbReference>